<feature type="region of interest" description="Disordered" evidence="4">
    <location>
        <begin position="1"/>
        <end position="95"/>
    </location>
</feature>
<dbReference type="PROSITE" id="PS01359">
    <property type="entry name" value="ZF_PHD_1"/>
    <property type="match status" value="1"/>
</dbReference>
<dbReference type="GO" id="GO:0061188">
    <property type="term" value="P:negative regulation of rDNA heterochromatin formation"/>
    <property type="evidence" value="ECO:0007669"/>
    <property type="project" value="TreeGrafter"/>
</dbReference>
<accession>A0A9P6WQ85</accession>
<keyword evidence="2" id="KW-0863">Zinc-finger</keyword>
<dbReference type="EMBL" id="PUHW01000003">
    <property type="protein sequence ID" value="KAG0691320.1"/>
    <property type="molecule type" value="Genomic_DNA"/>
</dbReference>
<dbReference type="GO" id="GO:0033698">
    <property type="term" value="C:Rpd3L complex"/>
    <property type="evidence" value="ECO:0007669"/>
    <property type="project" value="TreeGrafter"/>
</dbReference>
<feature type="compositionally biased region" description="Basic and acidic residues" evidence="4">
    <location>
        <begin position="49"/>
        <end position="66"/>
    </location>
</feature>
<dbReference type="InterPro" id="IPR019786">
    <property type="entry name" value="Zinc_finger_PHD-type_CS"/>
</dbReference>
<name>A0A9P6WQ85_9ASCO</name>
<evidence type="ECO:0000313" key="7">
    <source>
        <dbReference type="Proteomes" id="UP000697127"/>
    </source>
</evidence>
<evidence type="ECO:0000259" key="5">
    <source>
        <dbReference type="SMART" id="SM00249"/>
    </source>
</evidence>
<feature type="compositionally biased region" description="Basic and acidic residues" evidence="4">
    <location>
        <begin position="359"/>
        <end position="392"/>
    </location>
</feature>
<gene>
    <name evidence="6" type="ORF">C6P40_002711</name>
</gene>
<dbReference type="OrthoDB" id="418595at2759"/>
<dbReference type="InterPro" id="IPR053051">
    <property type="entry name" value="HDAC_complex_subunit"/>
</dbReference>
<reference evidence="6" key="1">
    <citation type="submission" date="2020-11" db="EMBL/GenBank/DDBJ databases">
        <title>Kefir isolates.</title>
        <authorList>
            <person name="Marcisauskas S."/>
            <person name="Kim Y."/>
            <person name="Blasche S."/>
        </authorList>
    </citation>
    <scope>NUCLEOTIDE SEQUENCE</scope>
    <source>
        <strain evidence="6">Olga-1</strain>
    </source>
</reference>
<dbReference type="SUPFAM" id="SSF57903">
    <property type="entry name" value="FYVE/PHD zinc finger"/>
    <property type="match status" value="1"/>
</dbReference>
<feature type="compositionally biased region" description="Acidic residues" evidence="4">
    <location>
        <begin position="67"/>
        <end position="95"/>
    </location>
</feature>
<feature type="compositionally biased region" description="Low complexity" evidence="4">
    <location>
        <begin position="34"/>
        <end position="43"/>
    </location>
</feature>
<dbReference type="Pfam" id="PF00628">
    <property type="entry name" value="PHD"/>
    <property type="match status" value="1"/>
</dbReference>
<protein>
    <recommendedName>
        <fullName evidence="5">Zinc finger PHD-type domain-containing protein</fullName>
    </recommendedName>
</protein>
<feature type="compositionally biased region" description="Basic residues" evidence="4">
    <location>
        <begin position="1"/>
        <end position="10"/>
    </location>
</feature>
<dbReference type="PANTHER" id="PTHR47793">
    <property type="entry name" value="HISTONE DEACETYLASE COMPLEX SUBUNIT CTI6"/>
    <property type="match status" value="1"/>
</dbReference>
<feature type="compositionally biased region" description="Basic and acidic residues" evidence="4">
    <location>
        <begin position="331"/>
        <end position="340"/>
    </location>
</feature>
<dbReference type="InterPro" id="IPR001965">
    <property type="entry name" value="Znf_PHD"/>
</dbReference>
<keyword evidence="7" id="KW-1185">Reference proteome</keyword>
<organism evidence="6 7">
    <name type="scientific">Pichia californica</name>
    <dbReference type="NCBI Taxonomy" id="460514"/>
    <lineage>
        <taxon>Eukaryota</taxon>
        <taxon>Fungi</taxon>
        <taxon>Dikarya</taxon>
        <taxon>Ascomycota</taxon>
        <taxon>Saccharomycotina</taxon>
        <taxon>Pichiomycetes</taxon>
        <taxon>Pichiales</taxon>
        <taxon>Pichiaceae</taxon>
        <taxon>Pichia</taxon>
    </lineage>
</organism>
<dbReference type="GO" id="GO:0061186">
    <property type="term" value="P:negative regulation of silent mating-type cassette heterochromatin formation"/>
    <property type="evidence" value="ECO:0007669"/>
    <property type="project" value="TreeGrafter"/>
</dbReference>
<dbReference type="Gene3D" id="3.30.40.10">
    <property type="entry name" value="Zinc/RING finger domain, C3HC4 (zinc finger)"/>
    <property type="match status" value="1"/>
</dbReference>
<comment type="caution">
    <text evidence="6">The sequence shown here is derived from an EMBL/GenBank/DDBJ whole genome shotgun (WGS) entry which is preliminary data.</text>
</comment>
<dbReference type="Proteomes" id="UP000697127">
    <property type="component" value="Unassembled WGS sequence"/>
</dbReference>
<dbReference type="AlphaFoldDB" id="A0A9P6WQ85"/>
<dbReference type="GO" id="GO:0070210">
    <property type="term" value="C:Rpd3L-Expanded complex"/>
    <property type="evidence" value="ECO:0007669"/>
    <property type="project" value="TreeGrafter"/>
</dbReference>
<feature type="compositionally biased region" description="Low complexity" evidence="4">
    <location>
        <begin position="423"/>
        <end position="445"/>
    </location>
</feature>
<sequence length="557" mass="64156">MSSRRSRRAHNNNPKYAAEDFEIDTDFDSHNNNSSTKSTTSSKRSTKRSKTEDIHPEVGKKIGSRGDEEEVENDVVEGEGEGEGEGEAEEEDEINEVEEVTRCICGSDDLYMPKNNHGEFDNVDPGFFIQCETCSVWQHGYCVGIKDEENAPEKYWCEKCKPENHTLFIDKFGIRRSKYDPDHPHSYNHRQIDTLKKGTKRKNGKSNPAKIENLDEQNGKKHTEEENILQIPHQRIATNHNNDNEHSEEYEDEDGHKRKHRKRPSYNYKDYNYEEMLKKALEESARESGVVPEEVNLSSNEGPGAVRETRHNSLRKTSKKSQDEDLPYDTENIKEPKENIHTQSISALSNENELYDGQTKNDEQQNHIKPEKSDPYKKPRADLTRRGRDTRGRSRRATSATSASNDEHEEELDDNKSDQKSFTSLSKSTNSKINSTANTNNASSTPVTPKRKNQREKKDAKQTVIEDKPFRANIPSARINMNEMTRRIFSIMDFVSNIQINLSNEEEFKNNLFKMNNENLTGDIIELKNKLMGCYNDSVDQMDTLTSLLNTWQDQFT</sequence>
<evidence type="ECO:0000256" key="4">
    <source>
        <dbReference type="SAM" id="MobiDB-lite"/>
    </source>
</evidence>
<feature type="region of interest" description="Disordered" evidence="4">
    <location>
        <begin position="284"/>
        <end position="464"/>
    </location>
</feature>
<dbReference type="CDD" id="cd15550">
    <property type="entry name" value="PHD_MLL5"/>
    <property type="match status" value="1"/>
</dbReference>
<dbReference type="InterPro" id="IPR019787">
    <property type="entry name" value="Znf_PHD-finger"/>
</dbReference>
<keyword evidence="1" id="KW-0479">Metal-binding</keyword>
<feature type="compositionally biased region" description="Basic and acidic residues" evidence="4">
    <location>
        <begin position="180"/>
        <end position="196"/>
    </location>
</feature>
<evidence type="ECO:0000256" key="1">
    <source>
        <dbReference type="ARBA" id="ARBA00022723"/>
    </source>
</evidence>
<feature type="region of interest" description="Disordered" evidence="4">
    <location>
        <begin position="180"/>
        <end position="266"/>
    </location>
</feature>
<evidence type="ECO:0000256" key="3">
    <source>
        <dbReference type="ARBA" id="ARBA00022833"/>
    </source>
</evidence>
<feature type="compositionally biased region" description="Polar residues" evidence="4">
    <location>
        <begin position="341"/>
        <end position="352"/>
    </location>
</feature>
<keyword evidence="3" id="KW-0862">Zinc</keyword>
<evidence type="ECO:0000313" key="6">
    <source>
        <dbReference type="EMBL" id="KAG0691320.1"/>
    </source>
</evidence>
<feature type="domain" description="Zinc finger PHD-type" evidence="5">
    <location>
        <begin position="102"/>
        <end position="161"/>
    </location>
</feature>
<dbReference type="InterPro" id="IPR011011">
    <property type="entry name" value="Znf_FYVE_PHD"/>
</dbReference>
<dbReference type="PANTHER" id="PTHR47793:SF1">
    <property type="entry name" value="HISTONE DEACETYLASE COMPLEX SUBUNIT CTI6"/>
    <property type="match status" value="1"/>
</dbReference>
<evidence type="ECO:0000256" key="2">
    <source>
        <dbReference type="ARBA" id="ARBA00022771"/>
    </source>
</evidence>
<dbReference type="GO" id="GO:0008270">
    <property type="term" value="F:zinc ion binding"/>
    <property type="evidence" value="ECO:0007669"/>
    <property type="project" value="UniProtKB-KW"/>
</dbReference>
<proteinExistence type="predicted"/>
<dbReference type="SMART" id="SM00249">
    <property type="entry name" value="PHD"/>
    <property type="match status" value="1"/>
</dbReference>
<dbReference type="InterPro" id="IPR013083">
    <property type="entry name" value="Znf_RING/FYVE/PHD"/>
</dbReference>